<dbReference type="InterPro" id="IPR043550">
    <property type="entry name" value="EHMT1/EHMT2"/>
</dbReference>
<proteinExistence type="predicted"/>
<dbReference type="SUPFAM" id="SSF82199">
    <property type="entry name" value="SET domain"/>
    <property type="match status" value="1"/>
</dbReference>
<organism evidence="2 3">
    <name type="scientific">Diaporthe australafricana</name>
    <dbReference type="NCBI Taxonomy" id="127596"/>
    <lineage>
        <taxon>Eukaryota</taxon>
        <taxon>Fungi</taxon>
        <taxon>Dikarya</taxon>
        <taxon>Ascomycota</taxon>
        <taxon>Pezizomycotina</taxon>
        <taxon>Sordariomycetes</taxon>
        <taxon>Sordariomycetidae</taxon>
        <taxon>Diaporthales</taxon>
        <taxon>Diaporthaceae</taxon>
        <taxon>Diaporthe</taxon>
    </lineage>
</organism>
<dbReference type="PROSITE" id="PS50280">
    <property type="entry name" value="SET"/>
    <property type="match status" value="1"/>
</dbReference>
<keyword evidence="3" id="KW-1185">Reference proteome</keyword>
<evidence type="ECO:0000259" key="1">
    <source>
        <dbReference type="PROSITE" id="PS50280"/>
    </source>
</evidence>
<name>A0ABR3WBP1_9PEZI</name>
<reference evidence="2 3" key="1">
    <citation type="journal article" date="2024" name="IMA Fungus">
        <title>IMA Genome - F19 : A genome assembly and annotation guide to empower mycologists, including annotated draft genome sequences of Ceratocystis pirilliformis, Diaporthe australafricana, Fusarium ophioides, Paecilomyces lecythidis, and Sporothrix stenoceras.</title>
        <authorList>
            <person name="Aylward J."/>
            <person name="Wilson A.M."/>
            <person name="Visagie C.M."/>
            <person name="Spraker J."/>
            <person name="Barnes I."/>
            <person name="Buitendag C."/>
            <person name="Ceriani C."/>
            <person name="Del Mar Angel L."/>
            <person name="du Plessis D."/>
            <person name="Fuchs T."/>
            <person name="Gasser K."/>
            <person name="Kramer D."/>
            <person name="Li W."/>
            <person name="Munsamy K."/>
            <person name="Piso A."/>
            <person name="Price J.L."/>
            <person name="Sonnekus B."/>
            <person name="Thomas C."/>
            <person name="van der Nest A."/>
            <person name="van Dijk A."/>
            <person name="van Heerden A."/>
            <person name="van Vuuren N."/>
            <person name="Yilmaz N."/>
            <person name="Duong T.A."/>
            <person name="van der Merwe N.A."/>
            <person name="Wingfield M.J."/>
            <person name="Wingfield B.D."/>
        </authorList>
    </citation>
    <scope>NUCLEOTIDE SEQUENCE [LARGE SCALE GENOMIC DNA]</scope>
    <source>
        <strain evidence="2 3">CMW 18300</strain>
    </source>
</reference>
<gene>
    <name evidence="2" type="ORF">Daus18300_010116</name>
</gene>
<sequence length="154" mass="16740">MIEIRDAGAMGLGVFATVAIPQNQWLGEYIGEIRPTNAPIDLNDPYTFVLGNDSPVCIITSRDFGNWTRFINHACIPNVDVVDGMYGHRRAIVFRTTRAIAANEQLSIDYGPNYFSGFNMLCQCNSYNGPPHNHGGAVPPPAARKTGLFAPLGG</sequence>
<dbReference type="EMBL" id="JAWRVE010000108">
    <property type="protein sequence ID" value="KAL1858115.1"/>
    <property type="molecule type" value="Genomic_DNA"/>
</dbReference>
<dbReference type="Pfam" id="PF00856">
    <property type="entry name" value="SET"/>
    <property type="match status" value="1"/>
</dbReference>
<feature type="domain" description="SET" evidence="1">
    <location>
        <begin position="1"/>
        <end position="111"/>
    </location>
</feature>
<dbReference type="SMART" id="SM00317">
    <property type="entry name" value="SET"/>
    <property type="match status" value="1"/>
</dbReference>
<accession>A0ABR3WBP1</accession>
<dbReference type="Proteomes" id="UP001583177">
    <property type="component" value="Unassembled WGS sequence"/>
</dbReference>
<protein>
    <recommendedName>
        <fullName evidence="1">SET domain-containing protein</fullName>
    </recommendedName>
</protein>
<evidence type="ECO:0000313" key="3">
    <source>
        <dbReference type="Proteomes" id="UP001583177"/>
    </source>
</evidence>
<evidence type="ECO:0000313" key="2">
    <source>
        <dbReference type="EMBL" id="KAL1858115.1"/>
    </source>
</evidence>
<dbReference type="InterPro" id="IPR001214">
    <property type="entry name" value="SET_dom"/>
</dbReference>
<comment type="caution">
    <text evidence="2">The sequence shown here is derived from an EMBL/GenBank/DDBJ whole genome shotgun (WGS) entry which is preliminary data.</text>
</comment>
<dbReference type="Gene3D" id="2.170.270.10">
    <property type="entry name" value="SET domain"/>
    <property type="match status" value="1"/>
</dbReference>
<dbReference type="InterPro" id="IPR046341">
    <property type="entry name" value="SET_dom_sf"/>
</dbReference>
<dbReference type="PANTHER" id="PTHR46307">
    <property type="entry name" value="G9A, ISOFORM B"/>
    <property type="match status" value="1"/>
</dbReference>
<dbReference type="PANTHER" id="PTHR46307:SF4">
    <property type="entry name" value="G9A, ISOFORM B"/>
    <property type="match status" value="1"/>
</dbReference>